<dbReference type="InterPro" id="IPR022572">
    <property type="entry name" value="DNA_rep/recomb_RecO_N"/>
</dbReference>
<evidence type="ECO:0000256" key="2">
    <source>
        <dbReference type="ARBA" id="ARBA00023172"/>
    </source>
</evidence>
<dbReference type="STRING" id="1802782.A2544_01825"/>
<dbReference type="GO" id="GO:0006310">
    <property type="term" value="P:DNA recombination"/>
    <property type="evidence" value="ECO:0007669"/>
    <property type="project" value="UniProtKB-KW"/>
</dbReference>
<evidence type="ECO:0000313" key="5">
    <source>
        <dbReference type="EMBL" id="OHB17310.1"/>
    </source>
</evidence>
<gene>
    <name evidence="5" type="ORF">A2544_01825</name>
</gene>
<protein>
    <submittedName>
        <fullName evidence="5">DNA repair protein RecO</fullName>
    </submittedName>
</protein>
<evidence type="ECO:0000313" key="6">
    <source>
        <dbReference type="Proteomes" id="UP000176868"/>
    </source>
</evidence>
<evidence type="ECO:0000256" key="1">
    <source>
        <dbReference type="ARBA" id="ARBA00022763"/>
    </source>
</evidence>
<proteinExistence type="predicted"/>
<dbReference type="Pfam" id="PF11967">
    <property type="entry name" value="RecO_N"/>
    <property type="match status" value="1"/>
</dbReference>
<keyword evidence="1" id="KW-0227">DNA damage</keyword>
<keyword evidence="3" id="KW-0234">DNA repair</keyword>
<dbReference type="PANTHER" id="PTHR33991">
    <property type="entry name" value="DNA REPAIR PROTEIN RECO"/>
    <property type="match status" value="1"/>
</dbReference>
<dbReference type="GO" id="GO:0043590">
    <property type="term" value="C:bacterial nucleoid"/>
    <property type="evidence" value="ECO:0007669"/>
    <property type="project" value="TreeGrafter"/>
</dbReference>
<dbReference type="PANTHER" id="PTHR33991:SF1">
    <property type="entry name" value="DNA REPAIR PROTEIN RECO"/>
    <property type="match status" value="1"/>
</dbReference>
<accession>A0A1G2V6R7</accession>
<dbReference type="GO" id="GO:0006302">
    <property type="term" value="P:double-strand break repair"/>
    <property type="evidence" value="ECO:0007669"/>
    <property type="project" value="TreeGrafter"/>
</dbReference>
<dbReference type="SUPFAM" id="SSF50249">
    <property type="entry name" value="Nucleic acid-binding proteins"/>
    <property type="match status" value="1"/>
</dbReference>
<comment type="caution">
    <text evidence="5">The sequence shown here is derived from an EMBL/GenBank/DDBJ whole genome shotgun (WGS) entry which is preliminary data.</text>
</comment>
<name>A0A1G2V6R7_9BACT</name>
<evidence type="ECO:0000256" key="3">
    <source>
        <dbReference type="ARBA" id="ARBA00023204"/>
    </source>
</evidence>
<sequence length="159" mass="17786">MRGIILSERPVREADRIYTIMTRNLGLVRAAAIGVRKEISKLRGSIEPFSLSSISFVKGKDYWRLTSAELIRNIPAVPVIARPLALIEKLVQGEAPNPELFDAVEKSILSPELYDEMFETNLVSKILFHLGYLKESDMALGKKSLIKAINDGLHNSHLT</sequence>
<organism evidence="5 6">
    <name type="scientific">Candidatus Zambryskibacteria bacterium RIFOXYD2_FULL_43_10</name>
    <dbReference type="NCBI Taxonomy" id="1802782"/>
    <lineage>
        <taxon>Bacteria</taxon>
        <taxon>Candidatus Zambryskiibacteriota</taxon>
    </lineage>
</organism>
<feature type="domain" description="DNA replication/recombination mediator RecO N-terminal" evidence="4">
    <location>
        <begin position="2"/>
        <end position="73"/>
    </location>
</feature>
<dbReference type="InterPro" id="IPR003717">
    <property type="entry name" value="RecO"/>
</dbReference>
<dbReference type="InterPro" id="IPR012340">
    <property type="entry name" value="NA-bd_OB-fold"/>
</dbReference>
<keyword evidence="2" id="KW-0233">DNA recombination</keyword>
<dbReference type="NCBIfam" id="TIGR00613">
    <property type="entry name" value="reco"/>
    <property type="match status" value="1"/>
</dbReference>
<reference evidence="5 6" key="1">
    <citation type="journal article" date="2016" name="Nat. Commun.">
        <title>Thousands of microbial genomes shed light on interconnected biogeochemical processes in an aquifer system.</title>
        <authorList>
            <person name="Anantharaman K."/>
            <person name="Brown C.T."/>
            <person name="Hug L.A."/>
            <person name="Sharon I."/>
            <person name="Castelle C.J."/>
            <person name="Probst A.J."/>
            <person name="Thomas B.C."/>
            <person name="Singh A."/>
            <person name="Wilkins M.J."/>
            <person name="Karaoz U."/>
            <person name="Brodie E.L."/>
            <person name="Williams K.H."/>
            <person name="Hubbard S.S."/>
            <person name="Banfield J.F."/>
        </authorList>
    </citation>
    <scope>NUCLEOTIDE SEQUENCE [LARGE SCALE GENOMIC DNA]</scope>
</reference>
<evidence type="ECO:0000259" key="4">
    <source>
        <dbReference type="Pfam" id="PF11967"/>
    </source>
</evidence>
<dbReference type="Gene3D" id="2.40.50.140">
    <property type="entry name" value="Nucleic acid-binding proteins"/>
    <property type="match status" value="1"/>
</dbReference>
<dbReference type="EMBL" id="MHWZ01000024">
    <property type="protein sequence ID" value="OHB17310.1"/>
    <property type="molecule type" value="Genomic_DNA"/>
</dbReference>
<dbReference type="AlphaFoldDB" id="A0A1G2V6R7"/>
<dbReference type="Proteomes" id="UP000176868">
    <property type="component" value="Unassembled WGS sequence"/>
</dbReference>